<dbReference type="EMBL" id="MEYV01000010">
    <property type="protein sequence ID" value="OGD40330.1"/>
    <property type="molecule type" value="Genomic_DNA"/>
</dbReference>
<evidence type="ECO:0000313" key="3">
    <source>
        <dbReference type="Proteomes" id="UP000177197"/>
    </source>
</evidence>
<dbReference type="Proteomes" id="UP000177197">
    <property type="component" value="Unassembled WGS sequence"/>
</dbReference>
<sequence>MENLEIIRAKIKDDAVVLIDRIMRASLDNIVIVLPKNSIIAANLSSVKNLKEEAESINKKLFFVTTNEKIKSKAAELGAAAGDTIEEIRLWLDEASLRRDEVRAATDNPEAFEISHSKPKTVHSTPLKSVTRMVDIVAPNFGNQPNDDIPEVTEDQNGEDIKDGKDIEMDAIIPPVIDKPETQDEEIDNQNMGLNFRLRQDEVRPSGLNDLPEKNDLEKGIEEFYGTKLPHVQTTKIGFKSTGFFGRIFAPSRLIVFLVLLSITAAGGSFYLVLPKAAIVLTTKANPINATVPVTISKNASSVDETAGIIPGQFFSASKSGSKTFTVNGDSEKTVSTYAHGIIHIYNAYSSSPQKLVAGTRFETKDGKIFKIQKAVIVPGAKVSGGNLTPSVIDAEVTAAQPGDEHNVGPEYFTIPGFQGSPKYAGFYAKSTKNMSSGKVGTAKVLSAVDFDAAKSAFQNELIGALKQEMMGANQANLKIIDGASVVKMVNLKSSAKVGDAIDSYTIEGKIDWQAIAFREQDIVNVTAKFLGGKFPTVDTGQIKDSMSLSKPQIDWPRGEMTLLVSINNNLASRVNIESLKNSVAGKNTEDIRRIITAERLQIQSATITFSPFWVTRAPQNTAKIEITVINEK</sequence>
<feature type="transmembrane region" description="Helical" evidence="1">
    <location>
        <begin position="254"/>
        <end position="274"/>
    </location>
</feature>
<keyword evidence="1" id="KW-1133">Transmembrane helix</keyword>
<organism evidence="2 3">
    <name type="scientific">Candidatus Azambacteria bacterium RIFCSPLOWO2_02_FULL_44_14</name>
    <dbReference type="NCBI Taxonomy" id="1797306"/>
    <lineage>
        <taxon>Bacteria</taxon>
        <taxon>Candidatus Azamiibacteriota</taxon>
    </lineage>
</organism>
<reference evidence="2 3" key="1">
    <citation type="journal article" date="2016" name="Nat. Commun.">
        <title>Thousands of microbial genomes shed light on interconnected biogeochemical processes in an aquifer system.</title>
        <authorList>
            <person name="Anantharaman K."/>
            <person name="Brown C.T."/>
            <person name="Hug L.A."/>
            <person name="Sharon I."/>
            <person name="Castelle C.J."/>
            <person name="Probst A.J."/>
            <person name="Thomas B.C."/>
            <person name="Singh A."/>
            <person name="Wilkins M.J."/>
            <person name="Karaoz U."/>
            <person name="Brodie E.L."/>
            <person name="Williams K.H."/>
            <person name="Hubbard S.S."/>
            <person name="Banfield J.F."/>
        </authorList>
    </citation>
    <scope>NUCLEOTIDE SEQUENCE [LARGE SCALE GENOMIC DNA]</scope>
</reference>
<name>A0A1F5CBT2_9BACT</name>
<evidence type="ECO:0000256" key="1">
    <source>
        <dbReference type="SAM" id="Phobius"/>
    </source>
</evidence>
<proteinExistence type="predicted"/>
<comment type="caution">
    <text evidence="2">The sequence shown here is derived from an EMBL/GenBank/DDBJ whole genome shotgun (WGS) entry which is preliminary data.</text>
</comment>
<gene>
    <name evidence="2" type="ORF">A3I30_03500</name>
</gene>
<evidence type="ECO:0000313" key="2">
    <source>
        <dbReference type="EMBL" id="OGD40330.1"/>
    </source>
</evidence>
<dbReference type="AlphaFoldDB" id="A0A1F5CBT2"/>
<keyword evidence="1" id="KW-0472">Membrane</keyword>
<accession>A0A1F5CBT2</accession>
<keyword evidence="1" id="KW-0812">Transmembrane</keyword>
<protein>
    <recommendedName>
        <fullName evidence="4">Baseplate protein J-like domain-containing protein</fullName>
    </recommendedName>
</protein>
<evidence type="ECO:0008006" key="4">
    <source>
        <dbReference type="Google" id="ProtNLM"/>
    </source>
</evidence>